<proteinExistence type="predicted"/>
<dbReference type="InterPro" id="IPR032466">
    <property type="entry name" value="Metal_Hydrolase"/>
</dbReference>
<dbReference type="EMBL" id="CAKJTI010000001">
    <property type="protein sequence ID" value="CAG9611218.1"/>
    <property type="molecule type" value="Genomic_DNA"/>
</dbReference>
<dbReference type="Pfam" id="PF01244">
    <property type="entry name" value="Peptidase_M19"/>
    <property type="match status" value="1"/>
</dbReference>
<name>A0ABM8Y665_9BACI</name>
<dbReference type="InterPro" id="IPR008257">
    <property type="entry name" value="Pept_M19"/>
</dbReference>
<reference evidence="1 2" key="1">
    <citation type="submission" date="2021-10" db="EMBL/GenBank/DDBJ databases">
        <authorList>
            <person name="Criscuolo A."/>
        </authorList>
    </citation>
    <scope>NUCLEOTIDE SEQUENCE [LARGE SCALE GENOMIC DNA]</scope>
    <source>
        <strain evidence="2">CIP 111899</strain>
    </source>
</reference>
<sequence>MKIFDAHCDVLWQLWMGKGKKSFQNDSSLHITYDQLKQNGGSVQCFAIYVPEEVPYGQRFAVALEMTNIFHEQILALPNIKWIRTKEDIQRLGKDEIGALLTLEGCDAIGNELEKLKTLYYLGVRSVGLTWNYANLVADGALESRGGGLTLFGKKAVDELNRYKVWTDVSHLSEKGFWDVIELANHLIASHSNSYELCQHPRNLTDEQIKALIQKDGMIGITFVPMFLAANKSVCMDDILRHVEHVCMLGGEKNVGFGSDFDGITETVVHVERYEHYEYVINELLKRYKEEQVNNFTYRNFIHHISF</sequence>
<evidence type="ECO:0000313" key="2">
    <source>
        <dbReference type="Proteomes" id="UP000789423"/>
    </source>
</evidence>
<protein>
    <recommendedName>
        <fullName evidence="3">Diguanylate cyclase</fullName>
    </recommendedName>
</protein>
<gene>
    <name evidence="1" type="ORF">BACCIP111899_00390</name>
</gene>
<dbReference type="Proteomes" id="UP000789423">
    <property type="component" value="Unassembled WGS sequence"/>
</dbReference>
<dbReference type="PANTHER" id="PTHR10443:SF12">
    <property type="entry name" value="DIPEPTIDASE"/>
    <property type="match status" value="1"/>
</dbReference>
<dbReference type="Gene3D" id="3.20.20.140">
    <property type="entry name" value="Metal-dependent hydrolases"/>
    <property type="match status" value="1"/>
</dbReference>
<dbReference type="SUPFAM" id="SSF51556">
    <property type="entry name" value="Metallo-dependent hydrolases"/>
    <property type="match status" value="1"/>
</dbReference>
<dbReference type="PROSITE" id="PS51365">
    <property type="entry name" value="RENAL_DIPEPTIDASE_2"/>
    <property type="match status" value="1"/>
</dbReference>
<dbReference type="PANTHER" id="PTHR10443">
    <property type="entry name" value="MICROSOMAL DIPEPTIDASE"/>
    <property type="match status" value="1"/>
</dbReference>
<comment type="caution">
    <text evidence="1">The sequence shown here is derived from an EMBL/GenBank/DDBJ whole genome shotgun (WGS) entry which is preliminary data.</text>
</comment>
<organism evidence="1 2">
    <name type="scientific">Bacillus rhizoplanae</name>
    <dbReference type="NCBI Taxonomy" id="2880966"/>
    <lineage>
        <taxon>Bacteria</taxon>
        <taxon>Bacillati</taxon>
        <taxon>Bacillota</taxon>
        <taxon>Bacilli</taxon>
        <taxon>Bacillales</taxon>
        <taxon>Bacillaceae</taxon>
        <taxon>Bacillus</taxon>
    </lineage>
</organism>
<dbReference type="CDD" id="cd01301">
    <property type="entry name" value="rDP_like"/>
    <property type="match status" value="1"/>
</dbReference>
<dbReference type="RefSeq" id="WP_230573528.1">
    <property type="nucleotide sequence ID" value="NZ_CAKJTI010000001.1"/>
</dbReference>
<evidence type="ECO:0008006" key="3">
    <source>
        <dbReference type="Google" id="ProtNLM"/>
    </source>
</evidence>
<accession>A0ABM8Y665</accession>
<keyword evidence="2" id="KW-1185">Reference proteome</keyword>
<evidence type="ECO:0000313" key="1">
    <source>
        <dbReference type="EMBL" id="CAG9611218.1"/>
    </source>
</evidence>